<dbReference type="EMBL" id="JABFDB010000001">
    <property type="protein sequence ID" value="NYZ18733.1"/>
    <property type="molecule type" value="Genomic_DNA"/>
</dbReference>
<sequence>MTHDDLYEALVAMHRGLDAEQSLLVNSRLILLLSRHVSDESVWRRCIAEARAGVAETTSVA</sequence>
<dbReference type="RefSeq" id="WP_180280451.1">
    <property type="nucleotide sequence ID" value="NZ_JABFDB010000001.1"/>
</dbReference>
<dbReference type="Pfam" id="PF10932">
    <property type="entry name" value="DUF2783"/>
    <property type="match status" value="1"/>
</dbReference>
<dbReference type="InterPro" id="IPR021233">
    <property type="entry name" value="DUF2783"/>
</dbReference>
<keyword evidence="2" id="KW-1185">Reference proteome</keyword>
<accession>A0ABX2T3A6</accession>
<evidence type="ECO:0000313" key="2">
    <source>
        <dbReference type="Proteomes" id="UP000584642"/>
    </source>
</evidence>
<name>A0ABX2T3A6_9PROT</name>
<gene>
    <name evidence="1" type="ORF">HND93_03335</name>
</gene>
<comment type="caution">
    <text evidence="1">The sequence shown here is derived from an EMBL/GenBank/DDBJ whole genome shotgun (WGS) entry which is preliminary data.</text>
</comment>
<evidence type="ECO:0000313" key="1">
    <source>
        <dbReference type="EMBL" id="NYZ18733.1"/>
    </source>
</evidence>
<organism evidence="1 2">
    <name type="scientific">Azospirillum oleiclasticum</name>
    <dbReference type="NCBI Taxonomy" id="2735135"/>
    <lineage>
        <taxon>Bacteria</taxon>
        <taxon>Pseudomonadati</taxon>
        <taxon>Pseudomonadota</taxon>
        <taxon>Alphaproteobacteria</taxon>
        <taxon>Rhodospirillales</taxon>
        <taxon>Azospirillaceae</taxon>
        <taxon>Azospirillum</taxon>
    </lineage>
</organism>
<dbReference type="Proteomes" id="UP000584642">
    <property type="component" value="Unassembled WGS sequence"/>
</dbReference>
<proteinExistence type="predicted"/>
<reference evidence="1 2" key="1">
    <citation type="submission" date="2020-05" db="EMBL/GenBank/DDBJ databases">
        <title>Azospirillum oleiclasticum sp. nov, a nitrogen-fixing and heavy crude oil-emulsifying bacterium isolated from the crude oil of Yumen Oilfield.</title>
        <authorList>
            <person name="Wu D."/>
            <person name="Cai M."/>
            <person name="Zhang X."/>
        </authorList>
    </citation>
    <scope>NUCLEOTIDE SEQUENCE [LARGE SCALE GENOMIC DNA]</scope>
    <source>
        <strain evidence="1 2">ROY-1-1-2</strain>
    </source>
</reference>
<protein>
    <submittedName>
        <fullName evidence="1">DUF2783 domain-containing protein</fullName>
    </submittedName>
</protein>